<dbReference type="InterPro" id="IPR021833">
    <property type="entry name" value="DUF3425"/>
</dbReference>
<protein>
    <recommendedName>
        <fullName evidence="5">BZIP domain-containing protein</fullName>
    </recommendedName>
</protein>
<dbReference type="PANTHER" id="PTHR37012">
    <property type="entry name" value="B-ZIP TRANSCRIPTION FACTOR (EUROFUNG)-RELATED"/>
    <property type="match status" value="1"/>
</dbReference>
<dbReference type="SUPFAM" id="SSF57959">
    <property type="entry name" value="Leucine zipper domain"/>
    <property type="match status" value="1"/>
</dbReference>
<dbReference type="PANTHER" id="PTHR37012:SF6">
    <property type="entry name" value="BZIP TRANSCRIPTION FACTOR"/>
    <property type="match status" value="1"/>
</dbReference>
<keyword evidence="4" id="KW-1185">Reference proteome</keyword>
<dbReference type="Gene3D" id="1.20.5.170">
    <property type="match status" value="1"/>
</dbReference>
<dbReference type="OrthoDB" id="4161589at2759"/>
<proteinExistence type="predicted"/>
<dbReference type="GO" id="GO:0003700">
    <property type="term" value="F:DNA-binding transcription factor activity"/>
    <property type="evidence" value="ECO:0007669"/>
    <property type="project" value="InterPro"/>
</dbReference>
<organism evidence="3 4">
    <name type="scientific">Aspergillus fumigatiaffinis</name>
    <dbReference type="NCBI Taxonomy" id="340414"/>
    <lineage>
        <taxon>Eukaryota</taxon>
        <taxon>Fungi</taxon>
        <taxon>Dikarya</taxon>
        <taxon>Ascomycota</taxon>
        <taxon>Pezizomycotina</taxon>
        <taxon>Eurotiomycetes</taxon>
        <taxon>Eurotiomycetidae</taxon>
        <taxon>Eurotiales</taxon>
        <taxon>Aspergillaceae</taxon>
        <taxon>Aspergillus</taxon>
        <taxon>Aspergillus subgen. Fumigati</taxon>
    </lineage>
</organism>
<feature type="compositionally biased region" description="Basic and acidic residues" evidence="2">
    <location>
        <begin position="13"/>
        <end position="26"/>
    </location>
</feature>
<evidence type="ECO:0000313" key="3">
    <source>
        <dbReference type="EMBL" id="KAF4241383.1"/>
    </source>
</evidence>
<dbReference type="InterPro" id="IPR046347">
    <property type="entry name" value="bZIP_sf"/>
</dbReference>
<evidence type="ECO:0000256" key="2">
    <source>
        <dbReference type="SAM" id="MobiDB-lite"/>
    </source>
</evidence>
<dbReference type="AlphaFoldDB" id="A0A8H4ME85"/>
<feature type="compositionally biased region" description="Polar residues" evidence="2">
    <location>
        <begin position="1"/>
        <end position="12"/>
    </location>
</feature>
<keyword evidence="1" id="KW-0175">Coiled coil</keyword>
<dbReference type="CDD" id="cd14688">
    <property type="entry name" value="bZIP_YAP"/>
    <property type="match status" value="1"/>
</dbReference>
<reference evidence="3" key="1">
    <citation type="journal article" date="2020" name="bioRxiv">
        <title>Genomic and phenotypic heterogeneity of clinical isolates of the human pathogens Aspergillus fumigatus, Aspergillus lentulus and Aspergillus fumigatiaffinis.</title>
        <authorList>
            <person name="dos Santos R.A.C."/>
            <person name="Steenwyk J.L."/>
            <person name="Rivero-Menendez O."/>
            <person name="Mead M.E."/>
            <person name="Silva L.P."/>
            <person name="Bastos R.W."/>
            <person name="Alastruey-Izquierdo A."/>
            <person name="Goldman G.H."/>
            <person name="Rokas A."/>
        </authorList>
    </citation>
    <scope>NUCLEOTIDE SEQUENCE</scope>
    <source>
        <strain evidence="3">CNM-CM6805</strain>
    </source>
</reference>
<sequence length="463" mass="52730">MVSNRHNASLSSSEKKRLRDRRAQENLRKKRENHIKYLEERVEFCERTHHGASLMQSLLTAVDSLRRENELLRARQDRLRNMIVSWDADEIGVVSSVTLQQPRRLENAGLDINPRTACQCDQAEKGLAATPNLVRNLGVPGLSAQNEIFTRTTGLTLEYAGTGPGLGHLNSVQDVAAAGPNILPSIQLPELPHSSAIQALPSTVPAWCLVPMNEYGQDPSLMPATSPWLTRPDLVIACPPVPAPLDLLHGTRRNYLANEIHRAIRQRAIRDAECVALGWLTYVYGKWRVSPNPATFARLAPFQQPVMTQIQQGHPTVLDFIIWPQLRVNIIRNWTKYDFAELMGYLGCCTKVRWPWGKDMLERDADDNLQLCPEFFEVFTRESGWGLTSEFIDKYPELMEGLDIEALRFRMILPREAKVGSLEGWERYNNFTLARSKFIMDETDLQEDLKGYRALCKSIEEWN</sequence>
<dbReference type="EMBL" id="JAAAPX010000021">
    <property type="protein sequence ID" value="KAF4241383.1"/>
    <property type="molecule type" value="Genomic_DNA"/>
</dbReference>
<gene>
    <name evidence="3" type="ORF">CNMCM6805_004041</name>
</gene>
<evidence type="ECO:0008006" key="5">
    <source>
        <dbReference type="Google" id="ProtNLM"/>
    </source>
</evidence>
<accession>A0A8H4ME85</accession>
<feature type="coiled-coil region" evidence="1">
    <location>
        <begin position="55"/>
        <end position="82"/>
    </location>
</feature>
<dbReference type="Pfam" id="PF11905">
    <property type="entry name" value="DUF3425"/>
    <property type="match status" value="1"/>
</dbReference>
<dbReference type="Proteomes" id="UP000653565">
    <property type="component" value="Unassembled WGS sequence"/>
</dbReference>
<name>A0A8H4ME85_9EURO</name>
<comment type="caution">
    <text evidence="3">The sequence shown here is derived from an EMBL/GenBank/DDBJ whole genome shotgun (WGS) entry which is preliminary data.</text>
</comment>
<feature type="region of interest" description="Disordered" evidence="2">
    <location>
        <begin position="1"/>
        <end position="26"/>
    </location>
</feature>
<evidence type="ECO:0000313" key="4">
    <source>
        <dbReference type="Proteomes" id="UP000653565"/>
    </source>
</evidence>
<evidence type="ECO:0000256" key="1">
    <source>
        <dbReference type="SAM" id="Coils"/>
    </source>
</evidence>
<reference evidence="3" key="2">
    <citation type="submission" date="2020-04" db="EMBL/GenBank/DDBJ databases">
        <authorList>
            <person name="Santos R.A.C."/>
            <person name="Steenwyk J.L."/>
            <person name="Rivero-Menendez O."/>
            <person name="Mead M.E."/>
            <person name="Silva L.P."/>
            <person name="Bastos R.W."/>
            <person name="Alastruey-Izquierdo A."/>
            <person name="Goldman G.H."/>
            <person name="Rokas A."/>
        </authorList>
    </citation>
    <scope>NUCLEOTIDE SEQUENCE</scope>
    <source>
        <strain evidence="3">CNM-CM6805</strain>
    </source>
</reference>